<dbReference type="EnsemblProtists" id="PYU1_T003030">
    <property type="protein sequence ID" value="PYU1_T003030"/>
    <property type="gene ID" value="PYU1_G003027"/>
</dbReference>
<dbReference type="VEuPathDB" id="FungiDB:PYU1_G003027"/>
<reference evidence="1" key="3">
    <citation type="submission" date="2015-02" db="UniProtKB">
        <authorList>
            <consortium name="EnsemblProtists"/>
        </authorList>
    </citation>
    <scope>IDENTIFICATION</scope>
    <source>
        <strain evidence="1">DAOM BR144</strain>
    </source>
</reference>
<dbReference type="HOGENOM" id="CLU_768598_0_0_1"/>
<name>K3WDI9_GLOUD</name>
<dbReference type="AlphaFoldDB" id="K3WDI9"/>
<dbReference type="eggNOG" id="ENOG502S2K1">
    <property type="taxonomic scope" value="Eukaryota"/>
</dbReference>
<organism evidence="1 2">
    <name type="scientific">Globisporangium ultimum (strain ATCC 200006 / CBS 805.95 / DAOM BR144)</name>
    <name type="common">Pythium ultimum</name>
    <dbReference type="NCBI Taxonomy" id="431595"/>
    <lineage>
        <taxon>Eukaryota</taxon>
        <taxon>Sar</taxon>
        <taxon>Stramenopiles</taxon>
        <taxon>Oomycota</taxon>
        <taxon>Peronosporomycetes</taxon>
        <taxon>Pythiales</taxon>
        <taxon>Pythiaceae</taxon>
        <taxon>Globisporangium</taxon>
    </lineage>
</organism>
<reference evidence="2" key="1">
    <citation type="journal article" date="2010" name="Genome Biol.">
        <title>Genome sequence of the necrotrophic plant pathogen Pythium ultimum reveals original pathogenicity mechanisms and effector repertoire.</title>
        <authorList>
            <person name="Levesque C.A."/>
            <person name="Brouwer H."/>
            <person name="Cano L."/>
            <person name="Hamilton J.P."/>
            <person name="Holt C."/>
            <person name="Huitema E."/>
            <person name="Raffaele S."/>
            <person name="Robideau G.P."/>
            <person name="Thines M."/>
            <person name="Win J."/>
            <person name="Zerillo M.M."/>
            <person name="Beakes G.W."/>
            <person name="Boore J.L."/>
            <person name="Busam D."/>
            <person name="Dumas B."/>
            <person name="Ferriera S."/>
            <person name="Fuerstenberg S.I."/>
            <person name="Gachon C.M."/>
            <person name="Gaulin E."/>
            <person name="Govers F."/>
            <person name="Grenville-Briggs L."/>
            <person name="Horner N."/>
            <person name="Hostetler J."/>
            <person name="Jiang R.H."/>
            <person name="Johnson J."/>
            <person name="Krajaejun T."/>
            <person name="Lin H."/>
            <person name="Meijer H.J."/>
            <person name="Moore B."/>
            <person name="Morris P."/>
            <person name="Phuntmart V."/>
            <person name="Puiu D."/>
            <person name="Shetty J."/>
            <person name="Stajich J.E."/>
            <person name="Tripathy S."/>
            <person name="Wawra S."/>
            <person name="van West P."/>
            <person name="Whitty B.R."/>
            <person name="Coutinho P.M."/>
            <person name="Henrissat B."/>
            <person name="Martin F."/>
            <person name="Thomas P.D."/>
            <person name="Tyler B.M."/>
            <person name="De Vries R.P."/>
            <person name="Kamoun S."/>
            <person name="Yandell M."/>
            <person name="Tisserat N."/>
            <person name="Buell C.R."/>
        </authorList>
    </citation>
    <scope>NUCLEOTIDE SEQUENCE</scope>
    <source>
        <strain evidence="2">DAOM:BR144</strain>
    </source>
</reference>
<dbReference type="InParanoid" id="K3WDI9"/>
<protein>
    <submittedName>
        <fullName evidence="1">Uncharacterized protein</fullName>
    </submittedName>
</protein>
<dbReference type="Proteomes" id="UP000019132">
    <property type="component" value="Unassembled WGS sequence"/>
</dbReference>
<keyword evidence="2" id="KW-1185">Reference proteome</keyword>
<accession>K3WDI9</accession>
<reference evidence="2" key="2">
    <citation type="submission" date="2010-04" db="EMBL/GenBank/DDBJ databases">
        <authorList>
            <person name="Buell R."/>
            <person name="Hamilton J."/>
            <person name="Hostetler J."/>
        </authorList>
    </citation>
    <scope>NUCLEOTIDE SEQUENCE [LARGE SCALE GENOMIC DNA]</scope>
    <source>
        <strain evidence="2">DAOM:BR144</strain>
    </source>
</reference>
<evidence type="ECO:0000313" key="2">
    <source>
        <dbReference type="Proteomes" id="UP000019132"/>
    </source>
</evidence>
<proteinExistence type="predicted"/>
<evidence type="ECO:0000313" key="1">
    <source>
        <dbReference type="EnsemblProtists" id="PYU1_T003030"/>
    </source>
</evidence>
<sequence>MEEMALLTAAAASAGPKESDFQQQQQVYALLSPLTHVKFQVGLVGAATVSVGFVEACLHFDRRPIPLPFAIKYALANTLPSAVWQTVSAEAVAAACSVPSASLITSPSATVSPRARGQRLLQISTLRSVRYIAGSYGLAWSLWRLHTASSTSVEGGDAEMKFVEKVLRLAPQGSVLSEVSKTRHGGHITTLPLASDAKEASNNRVASVVDWASLGLMQRHIIPRVEKRAPSSSGTQKGVIKVVEVELQDTEAVTSTRRAIKRMTSNGATTADAIESGDDATPASASGVRYSDFAQALLCQYSIPSTKLNVDEVLSATGDKSEEQVTEVKAEVASETGSSIVVLVTSTLAEGNAVAQKLIDT</sequence>
<dbReference type="EMBL" id="GL376628">
    <property type="status" value="NOT_ANNOTATED_CDS"/>
    <property type="molecule type" value="Genomic_DNA"/>
</dbReference>